<sequence length="778" mass="89401">MEGGTRRCSKCRKYKLVSAETWKAKFGANGFYLTSNCRACCEAASAAIREKREKHGANKENISEEAEDEKLDLSSFIGASAMDLDAFLGALTDAGDINLFSALVDVSGIEKEDAKETADAIAELVWEKIGYRFHYHSVYHFKNSATARYEYHCAQIATRQHKSKKGPEGKKQRDKGQMQTFDCQGWLTIWAAPDDDSEYFIRIRHQECHEKYVCIDVPEDVKQFIEENSTLRSYQLWKEILKKHPLPAFSQKAVYNLWFKRQQSQWRRSDNELDSAKILLEEFARNPIYQIESIPLPADGGGCIALAFSLPPLLRKWAGTIREAALDSTFNTTKAGYECFALLGEVFGSGLPVGFLFIKTSSPDPNQKEKYIRAFIRDLLDKWNLDVIQSLSDKDITEINALLAELPEDIKHQVCFWHSIRIVRGRLSVLARRPAFYDVNEAFREFDWIDRDFLPIGQLDPELQTPDRLQVAQSTIPTIKLCFQGQLAERSAPARPKLVINSAVAASVHRLNSNPDSDTNLERLVDSFDDDEEDVSEDLSAEDRIDGPNSWFEPGETVFAASSSYIFCPSVHRAQLLRIFIRHFCEHPLLPDRSGNLRSAKQIRDAAVFEMYKFCEQRGLREVWAYMWTAWYCPAKYKIMARASQPDFIGRWRTTMSVENFWRNLKHGTLHHFLHPRLDQLIYLIATEESVTEYIYQRIKDLEKGIEILREQADHACHDNRVWLRSMKSHNIGGDVAQMAKDVRHFTDTARETRATTWAQGTKQSARYTRNTMGYKVL</sequence>
<evidence type="ECO:0000313" key="2">
    <source>
        <dbReference type="Proteomes" id="UP001362999"/>
    </source>
</evidence>
<reference evidence="1 2" key="1">
    <citation type="journal article" date="2024" name="J Genomics">
        <title>Draft genome sequencing and assembly of Favolaschia claudopus CIRM-BRFM 2984 isolated from oak limbs.</title>
        <authorList>
            <person name="Navarro D."/>
            <person name="Drula E."/>
            <person name="Chaduli D."/>
            <person name="Cazenave R."/>
            <person name="Ahrendt S."/>
            <person name="Wang J."/>
            <person name="Lipzen A."/>
            <person name="Daum C."/>
            <person name="Barry K."/>
            <person name="Grigoriev I.V."/>
            <person name="Favel A."/>
            <person name="Rosso M.N."/>
            <person name="Martin F."/>
        </authorList>
    </citation>
    <scope>NUCLEOTIDE SEQUENCE [LARGE SCALE GENOMIC DNA]</scope>
    <source>
        <strain evidence="1 2">CIRM-BRFM 2984</strain>
    </source>
</reference>
<dbReference type="EMBL" id="JAWWNJ010000027">
    <property type="protein sequence ID" value="KAK7029245.1"/>
    <property type="molecule type" value="Genomic_DNA"/>
</dbReference>
<evidence type="ECO:0000313" key="1">
    <source>
        <dbReference type="EMBL" id="KAK7029245.1"/>
    </source>
</evidence>
<dbReference type="AlphaFoldDB" id="A0AAW0BRA3"/>
<accession>A0AAW0BRA3</accession>
<name>A0AAW0BRA3_9AGAR</name>
<gene>
    <name evidence="1" type="ORF">R3P38DRAFT_3516378</name>
</gene>
<proteinExistence type="predicted"/>
<dbReference type="Proteomes" id="UP001362999">
    <property type="component" value="Unassembled WGS sequence"/>
</dbReference>
<keyword evidence="2" id="KW-1185">Reference proteome</keyword>
<organism evidence="1 2">
    <name type="scientific">Favolaschia claudopus</name>
    <dbReference type="NCBI Taxonomy" id="2862362"/>
    <lineage>
        <taxon>Eukaryota</taxon>
        <taxon>Fungi</taxon>
        <taxon>Dikarya</taxon>
        <taxon>Basidiomycota</taxon>
        <taxon>Agaricomycotina</taxon>
        <taxon>Agaricomycetes</taxon>
        <taxon>Agaricomycetidae</taxon>
        <taxon>Agaricales</taxon>
        <taxon>Marasmiineae</taxon>
        <taxon>Mycenaceae</taxon>
        <taxon>Favolaschia</taxon>
    </lineage>
</organism>
<comment type="caution">
    <text evidence="1">The sequence shown here is derived from an EMBL/GenBank/DDBJ whole genome shotgun (WGS) entry which is preliminary data.</text>
</comment>
<protein>
    <submittedName>
        <fullName evidence="1">SWIM-type domain-containing protein</fullName>
    </submittedName>
</protein>